<dbReference type="PANTHER" id="PTHR42988">
    <property type="entry name" value="PHOSPHOHYDROLASE"/>
    <property type="match status" value="1"/>
</dbReference>
<reference evidence="6 7" key="2">
    <citation type="journal article" date="2016" name="Appl. Microbiol. Biotechnol.">
        <title>Mutations improving production and secretion of extracellular lipase by Burkholderia glumae PG1.</title>
        <authorList>
            <person name="Knapp A."/>
            <person name="Voget S."/>
            <person name="Gao R."/>
            <person name="Zaburannyi N."/>
            <person name="Krysciak D."/>
            <person name="Breuer M."/>
            <person name="Hauer B."/>
            <person name="Streit W.R."/>
            <person name="Muller R."/>
            <person name="Daniel R."/>
            <person name="Jaeger K.E."/>
        </authorList>
    </citation>
    <scope>NUCLEOTIDE SEQUENCE [LARGE SCALE GENOMIC DNA]</scope>
    <source>
        <strain evidence="6 7">PG1</strain>
    </source>
</reference>
<comment type="similarity">
    <text evidence="4">Belongs to the cyclic nucleotide phosphodiesterase class-III family.</text>
</comment>
<evidence type="ECO:0000256" key="2">
    <source>
        <dbReference type="ARBA" id="ARBA00022801"/>
    </source>
</evidence>
<evidence type="ECO:0000313" key="7">
    <source>
        <dbReference type="Proteomes" id="UP000031838"/>
    </source>
</evidence>
<evidence type="ECO:0000313" key="6">
    <source>
        <dbReference type="EMBL" id="AJK49035.1"/>
    </source>
</evidence>
<keyword evidence="2" id="KW-0378">Hydrolase</keyword>
<proteinExistence type="inferred from homology"/>
<dbReference type="Gene3D" id="3.30.750.180">
    <property type="entry name" value="GpdQ, beta-strand dimerisation domain"/>
    <property type="match status" value="1"/>
</dbReference>
<keyword evidence="1" id="KW-0479">Metal-binding</keyword>
<dbReference type="PANTHER" id="PTHR42988:SF2">
    <property type="entry name" value="CYCLIC NUCLEOTIDE PHOSPHODIESTERASE CBUA0032-RELATED"/>
    <property type="match status" value="1"/>
</dbReference>
<dbReference type="InterPro" id="IPR042283">
    <property type="entry name" value="GpdQ_catalytic"/>
</dbReference>
<evidence type="ECO:0000259" key="5">
    <source>
        <dbReference type="Pfam" id="PF00149"/>
    </source>
</evidence>
<keyword evidence="3" id="KW-0408">Iron</keyword>
<reference evidence="7" key="1">
    <citation type="submission" date="2011-03" db="EMBL/GenBank/DDBJ databases">
        <authorList>
            <person name="Voget S."/>
            <person name="Streit W.R."/>
            <person name="Jaeger K.E."/>
            <person name="Daniel R."/>
        </authorList>
    </citation>
    <scope>NUCLEOTIDE SEQUENCE [LARGE SCALE GENOMIC DNA]</scope>
    <source>
        <strain evidence="7">PG1</strain>
    </source>
</reference>
<keyword evidence="7" id="KW-1185">Reference proteome</keyword>
<dbReference type="InterPro" id="IPR026575">
    <property type="entry name" value="GpdQ/CpdA-like"/>
</dbReference>
<dbReference type="AlphaFoldDB" id="A0A0B6S6W4"/>
<evidence type="ECO:0000256" key="3">
    <source>
        <dbReference type="ARBA" id="ARBA00023004"/>
    </source>
</evidence>
<dbReference type="GO" id="GO:0046872">
    <property type="term" value="F:metal ion binding"/>
    <property type="evidence" value="ECO:0007669"/>
    <property type="project" value="UniProtKB-KW"/>
</dbReference>
<dbReference type="GO" id="GO:0004112">
    <property type="term" value="F:cyclic-nucleotide phosphodiesterase activity"/>
    <property type="evidence" value="ECO:0007669"/>
    <property type="project" value="InterPro"/>
</dbReference>
<sequence>MTIIAQISDVHVRPEGVLYQDAVDSNAMLERAIASLNALVPRPDLVLVTGDLTDEGKPEEYAMLRRLLAPLAIPFAVMPGNHDHRDNLRRAFADHAYLPPQGPLHYAIDVGAVRIIALDTSVPGWHHGGLDSHALDWLDAQLRACRDRPTMVAMHHPPFDTGIPYLDIYGLRDIDRFTATLAAHSHIERVVAGHVHRSMQTRVGNVPVVTCPSTVTQIALRTLPDAQPASYLEPPAFLLHYWTPGKPSICHLSHVGRFEGPYPFA</sequence>
<dbReference type="HOGENOM" id="CLU_070320_2_1_4"/>
<dbReference type="SUPFAM" id="SSF56300">
    <property type="entry name" value="Metallo-dependent phosphatases"/>
    <property type="match status" value="1"/>
</dbReference>
<dbReference type="InterPro" id="IPR004843">
    <property type="entry name" value="Calcineurin-like_PHP"/>
</dbReference>
<name>A0A0B6S6W4_BURPL</name>
<dbReference type="Pfam" id="PF00149">
    <property type="entry name" value="Metallophos"/>
    <property type="match status" value="1"/>
</dbReference>
<dbReference type="Gene3D" id="3.60.21.40">
    <property type="entry name" value="GpdQ, catalytic alpha/beta sandwich domain"/>
    <property type="match status" value="1"/>
</dbReference>
<feature type="domain" description="Calcineurin-like phosphoesterase" evidence="5">
    <location>
        <begin position="4"/>
        <end position="197"/>
    </location>
</feature>
<accession>A0A0B6S6W4</accession>
<evidence type="ECO:0000256" key="4">
    <source>
        <dbReference type="ARBA" id="ARBA00025742"/>
    </source>
</evidence>
<organism evidence="6 7">
    <name type="scientific">Burkholderia plantarii</name>
    <dbReference type="NCBI Taxonomy" id="41899"/>
    <lineage>
        <taxon>Bacteria</taxon>
        <taxon>Pseudomonadati</taxon>
        <taxon>Pseudomonadota</taxon>
        <taxon>Betaproteobacteria</taxon>
        <taxon>Burkholderiales</taxon>
        <taxon>Burkholderiaceae</taxon>
        <taxon>Burkholderia</taxon>
    </lineage>
</organism>
<dbReference type="Proteomes" id="UP000031838">
    <property type="component" value="Chromosome 2"/>
</dbReference>
<dbReference type="InterPro" id="IPR029052">
    <property type="entry name" value="Metallo-depent_PP-like"/>
</dbReference>
<dbReference type="CDD" id="cd07402">
    <property type="entry name" value="MPP_GpdQ"/>
    <property type="match status" value="1"/>
</dbReference>
<dbReference type="EMBL" id="CP002581">
    <property type="protein sequence ID" value="AJK49035.1"/>
    <property type="molecule type" value="Genomic_DNA"/>
</dbReference>
<dbReference type="InterPro" id="IPR042281">
    <property type="entry name" value="GpdQ_beta-strand"/>
</dbReference>
<gene>
    <name evidence="6" type="ORF">BGL_2c09570</name>
</gene>
<dbReference type="RefSeq" id="WP_042627567.1">
    <property type="nucleotide sequence ID" value="NZ_CP002581.1"/>
</dbReference>
<evidence type="ECO:0000256" key="1">
    <source>
        <dbReference type="ARBA" id="ARBA00022723"/>
    </source>
</evidence>
<dbReference type="InterPro" id="IPR050884">
    <property type="entry name" value="CNP_phosphodiesterase-III"/>
</dbReference>
<dbReference type="KEGG" id="bgp:BGL_2c09570"/>
<protein>
    <submittedName>
        <fullName evidence="6">Metallophosphoesterase</fullName>
    </submittedName>
</protein>